<proteinExistence type="predicted"/>
<evidence type="ECO:0000313" key="3">
    <source>
        <dbReference type="EMBL" id="WXB10451.1"/>
    </source>
</evidence>
<dbReference type="RefSeq" id="WP_394840125.1">
    <property type="nucleotide sequence ID" value="NZ_CP089929.1"/>
</dbReference>
<organism evidence="3 4">
    <name type="scientific">Pendulispora rubella</name>
    <dbReference type="NCBI Taxonomy" id="2741070"/>
    <lineage>
        <taxon>Bacteria</taxon>
        <taxon>Pseudomonadati</taxon>
        <taxon>Myxococcota</taxon>
        <taxon>Myxococcia</taxon>
        <taxon>Myxococcales</taxon>
        <taxon>Sorangiineae</taxon>
        <taxon>Pendulisporaceae</taxon>
        <taxon>Pendulispora</taxon>
    </lineage>
</organism>
<feature type="signal peptide" evidence="2">
    <location>
        <begin position="1"/>
        <end position="20"/>
    </location>
</feature>
<dbReference type="EMBL" id="CP089983">
    <property type="protein sequence ID" value="WXB10451.1"/>
    <property type="molecule type" value="Genomic_DNA"/>
</dbReference>
<name>A0ABZ2LMQ2_9BACT</name>
<dbReference type="Proteomes" id="UP001374803">
    <property type="component" value="Chromosome"/>
</dbReference>
<keyword evidence="4" id="KW-1185">Reference proteome</keyword>
<sequence>MNRPASWILGLVLVPFAACTASQDPGVSGRSDTTTADATTADATTGDAASPDAGGPDATNPDGGEPPAQGEIAMDAPVPRAQINLGRVVATNDGEQAMFVASRRAIRVRPDGTVVDTVPIRLPGGEAVAYDGAKFVVAWGYFGGVPSDSEVRVARLTREGIVLDPEGIRVAPASGAVTSMVAGRDGERALVGWVGPSSGPGGWSFKSVPVFDDGTSGPVTDYGGGSPPQFNIETSNPALAAGSATCQFNGVSNGGQLINGISDCGFPLGPINGSPSDAKRPAMAENGSFLSWLRASDNTVHAGGLALAGKGTSLAVGFDGSVYHVVWATDSSPKVLVEQRLTPNKTLIDPTPIPIASGIYDGFAVTCPGTTCMVGFADENGVAAARLASGDTGVGPRIPLYSAPNNETMPRAAAGPNGGHIVVWQDDRLPDYPLYAVRVGANGRVLDANAIHVADKVEAFNVSATSTQYVIAVPPPRYVPNDPLRIIRIDAATGTVLDTPPAPSQGSSNDVPGVACGPSECLVTWAGWAHDTDGGPDQPVILGRRIDAQGSPVGPSSFVVGAGFSHSTIARNDAGIYLVGWRKSAARVDGATGSVLDPVPLSFTFDDGEVNASASNGTDFLVTFNAGKRAARVTADGRVLDPTGFPVQNTPAFSSLSTLTGDAYFMTWEESRDGTCGIYGAIIGTDGSITPPNGAAYATEACQPVPLGASRPWPTRPSLASHRDGKAFLAFQRRDGSDRVRALSLAPGRKADVE</sequence>
<gene>
    <name evidence="3" type="ORF">LVJ94_24885</name>
</gene>
<evidence type="ECO:0000313" key="4">
    <source>
        <dbReference type="Proteomes" id="UP001374803"/>
    </source>
</evidence>
<protein>
    <submittedName>
        <fullName evidence="3">Uncharacterized protein</fullName>
    </submittedName>
</protein>
<feature type="chain" id="PRO_5047117785" evidence="2">
    <location>
        <begin position="21"/>
        <end position="754"/>
    </location>
</feature>
<keyword evidence="2" id="KW-0732">Signal</keyword>
<evidence type="ECO:0000256" key="2">
    <source>
        <dbReference type="SAM" id="SignalP"/>
    </source>
</evidence>
<feature type="region of interest" description="Disordered" evidence="1">
    <location>
        <begin position="22"/>
        <end position="72"/>
    </location>
</feature>
<evidence type="ECO:0000256" key="1">
    <source>
        <dbReference type="SAM" id="MobiDB-lite"/>
    </source>
</evidence>
<accession>A0ABZ2LMQ2</accession>
<reference evidence="3" key="1">
    <citation type="submission" date="2021-12" db="EMBL/GenBank/DDBJ databases">
        <title>Discovery of the Pendulisporaceae a myxobacterial family with distinct sporulation behavior and unique specialized metabolism.</title>
        <authorList>
            <person name="Garcia R."/>
            <person name="Popoff A."/>
            <person name="Bader C.D."/>
            <person name="Loehr J."/>
            <person name="Walesch S."/>
            <person name="Walt C."/>
            <person name="Boldt J."/>
            <person name="Bunk B."/>
            <person name="Haeckl F.J.F.P.J."/>
            <person name="Gunesch A.P."/>
            <person name="Birkelbach J."/>
            <person name="Nuebel U."/>
            <person name="Pietschmann T."/>
            <person name="Bach T."/>
            <person name="Mueller R."/>
        </authorList>
    </citation>
    <scope>NUCLEOTIDE SEQUENCE</scope>
    <source>
        <strain evidence="3">MSr11367</strain>
    </source>
</reference>
<feature type="compositionally biased region" description="Low complexity" evidence="1">
    <location>
        <begin position="31"/>
        <end position="59"/>
    </location>
</feature>